<evidence type="ECO:0000256" key="5">
    <source>
        <dbReference type="ARBA" id="ARBA00022884"/>
    </source>
</evidence>
<dbReference type="EMBL" id="LILC01000002">
    <property type="protein sequence ID" value="KOO50399.1"/>
    <property type="molecule type" value="Genomic_DNA"/>
</dbReference>
<dbReference type="PATRIC" id="fig|284581.3.peg.488"/>
<proteinExistence type="predicted"/>
<reference evidence="9" key="1">
    <citation type="submission" date="2015-08" db="EMBL/GenBank/DDBJ databases">
        <title>Fjat-14210 dsm16467.</title>
        <authorList>
            <person name="Liu B."/>
            <person name="Wang J."/>
            <person name="Zhu Y."/>
            <person name="Liu G."/>
            <person name="Chen Q."/>
            <person name="Chen Z."/>
            <person name="Lan J."/>
            <person name="Che J."/>
            <person name="Ge C."/>
            <person name="Shi H."/>
            <person name="Pan Z."/>
            <person name="Liu X."/>
        </authorList>
    </citation>
    <scope>NUCLEOTIDE SEQUENCE [LARGE SCALE GENOMIC DNA]</scope>
    <source>
        <strain evidence="9">DSM 16467</strain>
    </source>
</reference>
<comment type="caution">
    <text evidence="8">The sequence shown here is derived from an EMBL/GenBank/DDBJ whole genome shotgun (WGS) entry which is preliminary data.</text>
</comment>
<evidence type="ECO:0000256" key="2">
    <source>
        <dbReference type="ARBA" id="ARBA00011881"/>
    </source>
</evidence>
<keyword evidence="6" id="KW-0007">Acetylation</keyword>
<evidence type="ECO:0000256" key="3">
    <source>
        <dbReference type="ARBA" id="ARBA00022490"/>
    </source>
</evidence>
<dbReference type="Pfam" id="PF08240">
    <property type="entry name" value="ADH_N"/>
    <property type="match status" value="1"/>
</dbReference>
<dbReference type="Proteomes" id="UP000037558">
    <property type="component" value="Unassembled WGS sequence"/>
</dbReference>
<dbReference type="SMART" id="SM00829">
    <property type="entry name" value="PKS_ER"/>
    <property type="match status" value="1"/>
</dbReference>
<feature type="domain" description="Enoyl reductase (ER)" evidence="7">
    <location>
        <begin position="10"/>
        <end position="323"/>
    </location>
</feature>
<dbReference type="OrthoDB" id="9792162at2"/>
<dbReference type="PANTHER" id="PTHR44154:SF1">
    <property type="entry name" value="QUINONE OXIDOREDUCTASE"/>
    <property type="match status" value="1"/>
</dbReference>
<dbReference type="InterPro" id="IPR036291">
    <property type="entry name" value="NAD(P)-bd_dom_sf"/>
</dbReference>
<evidence type="ECO:0000313" key="9">
    <source>
        <dbReference type="Proteomes" id="UP000037558"/>
    </source>
</evidence>
<evidence type="ECO:0000256" key="6">
    <source>
        <dbReference type="ARBA" id="ARBA00022990"/>
    </source>
</evidence>
<dbReference type="Gene3D" id="3.40.50.720">
    <property type="entry name" value="NAD(P)-binding Rossmann-like Domain"/>
    <property type="match status" value="1"/>
</dbReference>
<organism evidence="8 9">
    <name type="scientific">Priestia koreensis</name>
    <dbReference type="NCBI Taxonomy" id="284581"/>
    <lineage>
        <taxon>Bacteria</taxon>
        <taxon>Bacillati</taxon>
        <taxon>Bacillota</taxon>
        <taxon>Bacilli</taxon>
        <taxon>Bacillales</taxon>
        <taxon>Bacillaceae</taxon>
        <taxon>Priestia</taxon>
    </lineage>
</organism>
<dbReference type="InterPro" id="IPR002364">
    <property type="entry name" value="Quin_OxRdtase/zeta-crystal_CS"/>
</dbReference>
<dbReference type="InterPro" id="IPR013154">
    <property type="entry name" value="ADH-like_N"/>
</dbReference>
<accession>A0A0M0LH72</accession>
<dbReference type="PANTHER" id="PTHR44154">
    <property type="entry name" value="QUINONE OXIDOREDUCTASE"/>
    <property type="match status" value="1"/>
</dbReference>
<dbReference type="Pfam" id="PF00107">
    <property type="entry name" value="ADH_zinc_N"/>
    <property type="match status" value="1"/>
</dbReference>
<evidence type="ECO:0000256" key="1">
    <source>
        <dbReference type="ARBA" id="ARBA00004496"/>
    </source>
</evidence>
<keyword evidence="4" id="KW-0521">NADP</keyword>
<dbReference type="SUPFAM" id="SSF50129">
    <property type="entry name" value="GroES-like"/>
    <property type="match status" value="1"/>
</dbReference>
<keyword evidence="3" id="KW-0963">Cytoplasm</keyword>
<comment type="subcellular location">
    <subcellularLocation>
        <location evidence="1">Cytoplasm</location>
    </subcellularLocation>
</comment>
<dbReference type="InterPro" id="IPR051603">
    <property type="entry name" value="Zinc-ADH_QOR/CCCR"/>
</dbReference>
<dbReference type="InterPro" id="IPR013149">
    <property type="entry name" value="ADH-like_C"/>
</dbReference>
<dbReference type="GO" id="GO:0003723">
    <property type="term" value="F:RNA binding"/>
    <property type="evidence" value="ECO:0007669"/>
    <property type="project" value="UniProtKB-KW"/>
</dbReference>
<dbReference type="CDD" id="cd08271">
    <property type="entry name" value="MDR5"/>
    <property type="match status" value="1"/>
</dbReference>
<keyword evidence="5" id="KW-0694">RNA-binding</keyword>
<evidence type="ECO:0000256" key="4">
    <source>
        <dbReference type="ARBA" id="ARBA00022857"/>
    </source>
</evidence>
<dbReference type="RefSeq" id="WP_053399552.1">
    <property type="nucleotide sequence ID" value="NZ_LILC01000002.1"/>
</dbReference>
<protein>
    <submittedName>
        <fullName evidence="8">Zinc-binding alcohol dehydrogenase</fullName>
    </submittedName>
</protein>
<comment type="subunit">
    <text evidence="2">Homotetramer.</text>
</comment>
<dbReference type="GO" id="GO:0008270">
    <property type="term" value="F:zinc ion binding"/>
    <property type="evidence" value="ECO:0007669"/>
    <property type="project" value="InterPro"/>
</dbReference>
<evidence type="ECO:0000313" key="8">
    <source>
        <dbReference type="EMBL" id="KOO50399.1"/>
    </source>
</evidence>
<dbReference type="InterPro" id="IPR011032">
    <property type="entry name" value="GroES-like_sf"/>
</dbReference>
<dbReference type="STRING" id="284581.AMD01_01180"/>
<dbReference type="GO" id="GO:0005737">
    <property type="term" value="C:cytoplasm"/>
    <property type="evidence" value="ECO:0007669"/>
    <property type="project" value="UniProtKB-SubCell"/>
</dbReference>
<sequence>MKTLLLQKGDQWQDMKVGEVPTPSPKSGEVLVKVHATGLNPVDYKVANGNNPDWNYPHIVGVDGAGLIEEVGEGVTEWKKGDRVVYHASLANDGNFAEYAVTTAHTISRIPDDISFEDAVALPCAGYTAYQALFRKMHIQEGKTILVHAGAGGVGGFAIQLAKQAGLTVFTTASEENHAYVKELGADYAIDYRKENFVEKVMELTNGVGVNYVLDTVSRDNATTSLDVLTFNGHLAFIAGAPDYTKIKPFTISPSYHEVALGAGHSSNNMDEQRDFAKMGDEMLQLLADGKISSLLEEVISLDEIPQGLQKLADRHVRGKIVAKIAGE</sequence>
<dbReference type="AlphaFoldDB" id="A0A0M0LH72"/>
<evidence type="ECO:0000259" key="7">
    <source>
        <dbReference type="SMART" id="SM00829"/>
    </source>
</evidence>
<keyword evidence="9" id="KW-1185">Reference proteome</keyword>
<gene>
    <name evidence="8" type="ORF">AMD01_01180</name>
</gene>
<dbReference type="GO" id="GO:0016491">
    <property type="term" value="F:oxidoreductase activity"/>
    <property type="evidence" value="ECO:0007669"/>
    <property type="project" value="InterPro"/>
</dbReference>
<dbReference type="InterPro" id="IPR020843">
    <property type="entry name" value="ER"/>
</dbReference>
<dbReference type="SUPFAM" id="SSF51735">
    <property type="entry name" value="NAD(P)-binding Rossmann-fold domains"/>
    <property type="match status" value="1"/>
</dbReference>
<dbReference type="Gene3D" id="3.90.180.10">
    <property type="entry name" value="Medium-chain alcohol dehydrogenases, catalytic domain"/>
    <property type="match status" value="1"/>
</dbReference>
<dbReference type="PROSITE" id="PS01162">
    <property type="entry name" value="QOR_ZETA_CRYSTAL"/>
    <property type="match status" value="1"/>
</dbReference>
<name>A0A0M0LH72_9BACI</name>